<dbReference type="eggNOG" id="KOG4569">
    <property type="taxonomic scope" value="Eukaryota"/>
</dbReference>
<gene>
    <name evidence="4" type="ORF">CYME_CMT151C</name>
</gene>
<sequence length="1016" mass="113476">MAARGTSVSSFESETFGDSTLRGSSELINGQERGTRTRRSSARHRSRLSSFFAPPQIRSDPKEAKFLLETLSSKQVTWQILNLCSAIVLSVTYTLAMSLFARRFEAALPALNLVDRVVVYCFCVLQLTFTIVYFLRLYRYGWIRCTFEMRSCFLQGLFIFFTMNIIGNIARTISEASGTTIAILYVSDLVWQWFWIFGFYGHAMAILRLYRDIKDRHTFLERNRVVFGLCLIIAAVETAICGWSRTALGLTWPGMLVQFAMRGHQQQVAYSLTFALVVTMRIFLDGWIAMELYRTFRVLQQLPYTCCHHKQMGARFYRVFTAISYIFLIANDTIAVGLVPLPSANASLDGVPLRLLGIARFNGGAFAMLFTWSVLLLYVHLPPTVLGVWLPWIVALAPDPAAYQEKRAPQRSVSSEWELSAHSASQAAPWPADALDAERELRKANLYYQTEQEALRNGDSWLSRSLVLETHVLIFNMAYLSYRPWHDPHMYAEMFNHYGVGEMDPLQARVVRHISSAVTDVHVLVIDLADRIVVSFRGTKSTRNLRTDMNVRRVPLEEHLHARECPQIQDTWRLSACSKHGQRGSLRESPAKATVDGTTRMPRTTNAVSTTALAAGRSGTSAATCSQIPPATHSKREIDSTRKHQASVEAFAKDDSDIERGLDDALSQELGLDPGGRFAHRRWWQYMLSVRGIRSLRFGDFRAQAGDDFSYLIGRRLPSMVHGGFLHAYLSVREELMETLKPLVAKPSSTAPTAVDAACAPLSSTCGDATCGVATSLDRRVQPSNRFPKVSSADIHGGCEHGQQQQQLSLVGRETAARCRSETATAAAAAAADASEAQPCSAMNSLDSASCNHKPVIFCGHSLGGALATIAALDMTCFENSQSLRLSSDLVMSVTFGSPRVGNRAFAAAFQRHVPFSFRWAAVGDIVTKLPFWGYEHVPVKVMLDPLSGSILMDPSIIEESMVAFRNSLDAHLRPAYIQGFERWCRRYHPRWNVQFWDFHDVFDDHALGAALESIT</sequence>
<dbReference type="Proteomes" id="UP000007014">
    <property type="component" value="Chromosome 20"/>
</dbReference>
<feature type="transmembrane region" description="Helical" evidence="2">
    <location>
        <begin position="190"/>
        <end position="210"/>
    </location>
</feature>
<feature type="compositionally biased region" description="Polar residues" evidence="1">
    <location>
        <begin position="620"/>
        <end position="629"/>
    </location>
</feature>
<dbReference type="GeneID" id="16997924"/>
<feature type="transmembrane region" description="Helical" evidence="2">
    <location>
        <begin position="386"/>
        <end position="403"/>
    </location>
</feature>
<feature type="transmembrane region" description="Helical" evidence="2">
    <location>
        <begin position="225"/>
        <end position="248"/>
    </location>
</feature>
<dbReference type="OrthoDB" id="2018at2759"/>
<feature type="transmembrane region" description="Helical" evidence="2">
    <location>
        <begin position="117"/>
        <end position="138"/>
    </location>
</feature>
<protein>
    <submittedName>
        <fullName evidence="4">Similar to triacylglycerol lipase</fullName>
    </submittedName>
</protein>
<feature type="transmembrane region" description="Helical" evidence="2">
    <location>
        <begin position="319"/>
        <end position="341"/>
    </location>
</feature>
<feature type="transmembrane region" description="Helical" evidence="2">
    <location>
        <begin position="268"/>
        <end position="290"/>
    </location>
</feature>
<dbReference type="SUPFAM" id="SSF53474">
    <property type="entry name" value="alpha/beta-Hydrolases"/>
    <property type="match status" value="1"/>
</dbReference>
<dbReference type="InterPro" id="IPR029058">
    <property type="entry name" value="AB_hydrolase_fold"/>
</dbReference>
<evidence type="ECO:0000313" key="4">
    <source>
        <dbReference type="EMBL" id="BAM83148.1"/>
    </source>
</evidence>
<name>M1VMD2_CYAM1</name>
<feature type="region of interest" description="Disordered" evidence="1">
    <location>
        <begin position="579"/>
        <end position="601"/>
    </location>
</feature>
<evidence type="ECO:0000256" key="1">
    <source>
        <dbReference type="SAM" id="MobiDB-lite"/>
    </source>
</evidence>
<accession>M1VMD2</accession>
<keyword evidence="2" id="KW-0472">Membrane</keyword>
<dbReference type="KEGG" id="cme:CYME_CMT151C"/>
<dbReference type="AlphaFoldDB" id="M1VMD2"/>
<dbReference type="InterPro" id="IPR051218">
    <property type="entry name" value="Sec_MonoDiacylglyc_Lipase"/>
</dbReference>
<evidence type="ECO:0000256" key="2">
    <source>
        <dbReference type="SAM" id="Phobius"/>
    </source>
</evidence>
<keyword evidence="5" id="KW-1185">Reference proteome</keyword>
<feature type="region of interest" description="Disordered" evidence="1">
    <location>
        <begin position="620"/>
        <end position="640"/>
    </location>
</feature>
<dbReference type="EMBL" id="AP006502">
    <property type="protein sequence ID" value="BAM83148.1"/>
    <property type="molecule type" value="Genomic_DNA"/>
</dbReference>
<dbReference type="Gramene" id="CMT151CT">
    <property type="protein sequence ID" value="CMT151CT"/>
    <property type="gene ID" value="CMT151C"/>
</dbReference>
<dbReference type="PANTHER" id="PTHR45856">
    <property type="entry name" value="ALPHA/BETA-HYDROLASES SUPERFAMILY PROTEIN"/>
    <property type="match status" value="1"/>
</dbReference>
<organism evidence="4 5">
    <name type="scientific">Cyanidioschyzon merolae (strain NIES-3377 / 10D)</name>
    <name type="common">Unicellular red alga</name>
    <dbReference type="NCBI Taxonomy" id="280699"/>
    <lineage>
        <taxon>Eukaryota</taxon>
        <taxon>Rhodophyta</taxon>
        <taxon>Bangiophyceae</taxon>
        <taxon>Cyanidiales</taxon>
        <taxon>Cyanidiaceae</taxon>
        <taxon>Cyanidioschyzon</taxon>
    </lineage>
</organism>
<evidence type="ECO:0000259" key="3">
    <source>
        <dbReference type="Pfam" id="PF01764"/>
    </source>
</evidence>
<reference evidence="4 5" key="2">
    <citation type="journal article" date="2007" name="BMC Biol.">
        <title>A 100%-complete sequence reveals unusually simple genomic features in the hot-spring red alga Cyanidioschyzon merolae.</title>
        <authorList>
            <person name="Nozaki H."/>
            <person name="Takano H."/>
            <person name="Misumi O."/>
            <person name="Terasawa K."/>
            <person name="Matsuzaki M."/>
            <person name="Maruyama S."/>
            <person name="Nishida K."/>
            <person name="Yagisawa F."/>
            <person name="Yoshida Y."/>
            <person name="Fujiwara T."/>
            <person name="Takio S."/>
            <person name="Tamura K."/>
            <person name="Chung S.J."/>
            <person name="Nakamura S."/>
            <person name="Kuroiwa H."/>
            <person name="Tanaka K."/>
            <person name="Sato N."/>
            <person name="Kuroiwa T."/>
        </authorList>
    </citation>
    <scope>NUCLEOTIDE SEQUENCE [LARGE SCALE GENOMIC DNA]</scope>
    <source>
        <strain evidence="4 5">10D</strain>
    </source>
</reference>
<feature type="compositionally biased region" description="Polar residues" evidence="1">
    <location>
        <begin position="1"/>
        <end position="28"/>
    </location>
</feature>
<feature type="region of interest" description="Disordered" evidence="1">
    <location>
        <begin position="1"/>
        <end position="47"/>
    </location>
</feature>
<dbReference type="Gene3D" id="3.40.50.1820">
    <property type="entry name" value="alpha/beta hydrolase"/>
    <property type="match status" value="2"/>
</dbReference>
<feature type="transmembrane region" description="Helical" evidence="2">
    <location>
        <begin position="80"/>
        <end position="101"/>
    </location>
</feature>
<dbReference type="InterPro" id="IPR002921">
    <property type="entry name" value="Fungal_lipase-type"/>
</dbReference>
<feature type="transmembrane region" description="Helical" evidence="2">
    <location>
        <begin position="361"/>
        <end position="379"/>
    </location>
</feature>
<keyword evidence="2" id="KW-1133">Transmembrane helix</keyword>
<keyword evidence="2" id="KW-0812">Transmembrane</keyword>
<dbReference type="RefSeq" id="XP_005539184.1">
    <property type="nucleotide sequence ID" value="XM_005539127.1"/>
</dbReference>
<feature type="compositionally biased region" description="Basic residues" evidence="1">
    <location>
        <begin position="36"/>
        <end position="47"/>
    </location>
</feature>
<evidence type="ECO:0000313" key="5">
    <source>
        <dbReference type="Proteomes" id="UP000007014"/>
    </source>
</evidence>
<dbReference type="HOGENOM" id="CLU_296909_0_0_1"/>
<dbReference type="Pfam" id="PF01764">
    <property type="entry name" value="Lipase_3"/>
    <property type="match status" value="1"/>
</dbReference>
<dbReference type="GO" id="GO:0006629">
    <property type="term" value="P:lipid metabolic process"/>
    <property type="evidence" value="ECO:0007669"/>
    <property type="project" value="InterPro"/>
</dbReference>
<reference evidence="4 5" key="1">
    <citation type="journal article" date="2004" name="Nature">
        <title>Genome sequence of the ultrasmall unicellular red alga Cyanidioschyzon merolae 10D.</title>
        <authorList>
            <person name="Matsuzaki M."/>
            <person name="Misumi O."/>
            <person name="Shin-i T."/>
            <person name="Maruyama S."/>
            <person name="Takahara M."/>
            <person name="Miyagishima S."/>
            <person name="Mori T."/>
            <person name="Nishida K."/>
            <person name="Yagisawa F."/>
            <person name="Nishida K."/>
            <person name="Yoshida Y."/>
            <person name="Nishimura Y."/>
            <person name="Nakao S."/>
            <person name="Kobayashi T."/>
            <person name="Momoyama Y."/>
            <person name="Higashiyama T."/>
            <person name="Minoda A."/>
            <person name="Sano M."/>
            <person name="Nomoto H."/>
            <person name="Oishi K."/>
            <person name="Hayashi H."/>
            <person name="Ohta F."/>
            <person name="Nishizaka S."/>
            <person name="Haga S."/>
            <person name="Miura S."/>
            <person name="Morishita T."/>
            <person name="Kabeya Y."/>
            <person name="Terasawa K."/>
            <person name="Suzuki Y."/>
            <person name="Ishii Y."/>
            <person name="Asakawa S."/>
            <person name="Takano H."/>
            <person name="Ohta N."/>
            <person name="Kuroiwa H."/>
            <person name="Tanaka K."/>
            <person name="Shimizu N."/>
            <person name="Sugano S."/>
            <person name="Sato N."/>
            <person name="Nozaki H."/>
            <person name="Ogasawara N."/>
            <person name="Kohara Y."/>
            <person name="Kuroiwa T."/>
        </authorList>
    </citation>
    <scope>NUCLEOTIDE SEQUENCE [LARGE SCALE GENOMIC DNA]</scope>
    <source>
        <strain evidence="4 5">10D</strain>
    </source>
</reference>
<feature type="domain" description="Fungal lipase-type" evidence="3">
    <location>
        <begin position="847"/>
        <end position="933"/>
    </location>
</feature>
<proteinExistence type="predicted"/>
<feature type="transmembrane region" description="Helical" evidence="2">
    <location>
        <begin position="150"/>
        <end position="170"/>
    </location>
</feature>
<dbReference type="PANTHER" id="PTHR45856:SF24">
    <property type="entry name" value="FUNGAL LIPASE-LIKE DOMAIN-CONTAINING PROTEIN"/>
    <property type="match status" value="1"/>
</dbReference>
<dbReference type="CDD" id="cd00519">
    <property type="entry name" value="Lipase_3"/>
    <property type="match status" value="1"/>
</dbReference>